<dbReference type="InterPro" id="IPR050648">
    <property type="entry name" value="F-box_LRR-repeat"/>
</dbReference>
<accession>A0A433PHK0</accession>
<gene>
    <name evidence="4" type="ORF">BC938DRAFT_476394</name>
</gene>
<dbReference type="InterPro" id="IPR032675">
    <property type="entry name" value="LRR_dom_sf"/>
</dbReference>
<feature type="region of interest" description="Disordered" evidence="2">
    <location>
        <begin position="394"/>
        <end position="431"/>
    </location>
</feature>
<reference evidence="4 5" key="1">
    <citation type="journal article" date="2018" name="New Phytol.">
        <title>Phylogenomics of Endogonaceae and evolution of mycorrhizas within Mucoromycota.</title>
        <authorList>
            <person name="Chang Y."/>
            <person name="Desiro A."/>
            <person name="Na H."/>
            <person name="Sandor L."/>
            <person name="Lipzen A."/>
            <person name="Clum A."/>
            <person name="Barry K."/>
            <person name="Grigoriev I.V."/>
            <person name="Martin F.M."/>
            <person name="Stajich J.E."/>
            <person name="Smith M.E."/>
            <person name="Bonito G."/>
            <person name="Spatafora J.W."/>
        </authorList>
    </citation>
    <scope>NUCLEOTIDE SEQUENCE [LARGE SCALE GENOMIC DNA]</scope>
    <source>
        <strain evidence="4 5">AD002</strain>
    </source>
</reference>
<evidence type="ECO:0000256" key="2">
    <source>
        <dbReference type="SAM" id="MobiDB-lite"/>
    </source>
</evidence>
<keyword evidence="5" id="KW-1185">Reference proteome</keyword>
<evidence type="ECO:0000313" key="5">
    <source>
        <dbReference type="Proteomes" id="UP000274822"/>
    </source>
</evidence>
<dbReference type="EMBL" id="RBNJ01023584">
    <property type="protein sequence ID" value="RUS16988.1"/>
    <property type="molecule type" value="Genomic_DNA"/>
</dbReference>
<dbReference type="AlphaFoldDB" id="A0A433PHK0"/>
<name>A0A433PHK0_9FUNG</name>
<proteinExistence type="predicted"/>
<protein>
    <recommendedName>
        <fullName evidence="3">F-box/LRR-repeat protein 15-like leucin rich repeat domain-containing protein</fullName>
    </recommendedName>
</protein>
<organism evidence="4 5">
    <name type="scientific">Jimgerdemannia flammicorona</name>
    <dbReference type="NCBI Taxonomy" id="994334"/>
    <lineage>
        <taxon>Eukaryota</taxon>
        <taxon>Fungi</taxon>
        <taxon>Fungi incertae sedis</taxon>
        <taxon>Mucoromycota</taxon>
        <taxon>Mucoromycotina</taxon>
        <taxon>Endogonomycetes</taxon>
        <taxon>Endogonales</taxon>
        <taxon>Endogonaceae</taxon>
        <taxon>Jimgerdemannia</taxon>
    </lineage>
</organism>
<sequence>KKKKGTRVERAALRRVVSEDVIATSKSFRKVFTSTVYILGNRGEGNDSSLSLWAYSVLILSDTWRIKLNNCEKLTDLSVIALATHCPALLEIDLTSCPLITNSSIPSVFKHCGQLREFRLGSCSSLTDTAFVEGIRATHYDQLRILDLTAVSLVTDLTLQTIVHAAPKLRNLVLAKCVNITDEGVLAVCHLGRHLHYLHLGHCSQITDQSVIQLARVCTRLRYLDLACCTQLTDRSVVELANLQKLKRIGLVKCSNITDGAIYALIDHRAVSCTLERVHLSYCVNLTIRAVAELVNFCNRLTHLSLTGVPAFLRQDLQQFCRQPPREFTPQQRQVFCVFSGKGVRELRTYFAQYAVAAAAVADAVADDPLGLMAGGGLGPAAMAGQLALMHHDTEDAAEEENEGVMGGDGEGDEDGDAGRSEGQGGDDMEL</sequence>
<evidence type="ECO:0000259" key="3">
    <source>
        <dbReference type="Pfam" id="PF25372"/>
    </source>
</evidence>
<feature type="non-terminal residue" evidence="4">
    <location>
        <position position="431"/>
    </location>
</feature>
<dbReference type="GO" id="GO:0005737">
    <property type="term" value="C:cytoplasm"/>
    <property type="evidence" value="ECO:0007669"/>
    <property type="project" value="TreeGrafter"/>
</dbReference>
<keyword evidence="1" id="KW-0833">Ubl conjugation pathway</keyword>
<dbReference type="Pfam" id="PF25372">
    <property type="entry name" value="DUF7885"/>
    <property type="match status" value="1"/>
</dbReference>
<dbReference type="PANTHER" id="PTHR13382">
    <property type="entry name" value="MITOCHONDRIAL ATP SYNTHASE COUPLING FACTOR B"/>
    <property type="match status" value="1"/>
</dbReference>
<evidence type="ECO:0000256" key="1">
    <source>
        <dbReference type="ARBA" id="ARBA00022786"/>
    </source>
</evidence>
<dbReference type="InterPro" id="IPR006553">
    <property type="entry name" value="Leu-rich_rpt_Cys-con_subtyp"/>
</dbReference>
<dbReference type="SUPFAM" id="SSF52047">
    <property type="entry name" value="RNI-like"/>
    <property type="match status" value="1"/>
</dbReference>
<evidence type="ECO:0000313" key="4">
    <source>
        <dbReference type="EMBL" id="RUS16988.1"/>
    </source>
</evidence>
<comment type="caution">
    <text evidence="4">The sequence shown here is derived from an EMBL/GenBank/DDBJ whole genome shotgun (WGS) entry which is preliminary data.</text>
</comment>
<dbReference type="Gene3D" id="3.80.10.10">
    <property type="entry name" value="Ribonuclease Inhibitor"/>
    <property type="match status" value="3"/>
</dbReference>
<dbReference type="SMART" id="SM00367">
    <property type="entry name" value="LRR_CC"/>
    <property type="match status" value="9"/>
</dbReference>
<dbReference type="PANTHER" id="PTHR13382:SF67">
    <property type="entry name" value="SCF E3 UBIQUITIN LIGASE COMPLEX F-BOX PROTEIN POF2"/>
    <property type="match status" value="1"/>
</dbReference>
<feature type="domain" description="F-box/LRR-repeat protein 15-like leucin rich repeat" evidence="3">
    <location>
        <begin position="65"/>
        <end position="245"/>
    </location>
</feature>
<dbReference type="Proteomes" id="UP000274822">
    <property type="component" value="Unassembled WGS sequence"/>
</dbReference>
<feature type="non-terminal residue" evidence="4">
    <location>
        <position position="1"/>
    </location>
</feature>
<dbReference type="InterPro" id="IPR057207">
    <property type="entry name" value="FBXL15_LRR"/>
</dbReference>